<dbReference type="RefSeq" id="WP_212818378.1">
    <property type="nucleotide sequence ID" value="NZ_AP023415.1"/>
</dbReference>
<dbReference type="CDD" id="cd06471">
    <property type="entry name" value="ACD_LpsHSP_like"/>
    <property type="match status" value="1"/>
</dbReference>
<protein>
    <submittedName>
        <fullName evidence="4">Molecular chaperone Hsp20</fullName>
    </submittedName>
</protein>
<sequence>MLNRNHALSVFDPFREIEKVEKSFFDDPWANFGRTFTDSFRTDVTDEGDHFKITADLPGFEKENIHLDLSDDVLTISAQRHSEHENKDKRGKYLCCERSYGTYSRSFNVAGIDTANIKAKYDKGVLELILPKVTQEAKQSKRLEIE</sequence>
<evidence type="ECO:0000256" key="2">
    <source>
        <dbReference type="RuleBase" id="RU003616"/>
    </source>
</evidence>
<dbReference type="InterPro" id="IPR008978">
    <property type="entry name" value="HSP20-like_chaperone"/>
</dbReference>
<evidence type="ECO:0000313" key="5">
    <source>
        <dbReference type="Proteomes" id="UP000681343"/>
    </source>
</evidence>
<dbReference type="PANTHER" id="PTHR11527">
    <property type="entry name" value="HEAT-SHOCK PROTEIN 20 FAMILY MEMBER"/>
    <property type="match status" value="1"/>
</dbReference>
<evidence type="ECO:0000256" key="1">
    <source>
        <dbReference type="PROSITE-ProRule" id="PRU00285"/>
    </source>
</evidence>
<dbReference type="KEGG" id="vfa:MM35RIKEN_01140"/>
<organism evidence="4 5">
    <name type="scientific">Vescimonas fastidiosa</name>
    <dbReference type="NCBI Taxonomy" id="2714353"/>
    <lineage>
        <taxon>Bacteria</taxon>
        <taxon>Bacillati</taxon>
        <taxon>Bacillota</taxon>
        <taxon>Clostridia</taxon>
        <taxon>Eubacteriales</taxon>
        <taxon>Oscillospiraceae</taxon>
        <taxon>Vescimonas</taxon>
    </lineage>
</organism>
<dbReference type="InterPro" id="IPR002068">
    <property type="entry name" value="A-crystallin/Hsp20_dom"/>
</dbReference>
<accession>A0A810PUX6</accession>
<reference evidence="4" key="1">
    <citation type="submission" date="2020-09" db="EMBL/GenBank/DDBJ databases">
        <title>New species isolated from human feces.</title>
        <authorList>
            <person name="Kitahara M."/>
            <person name="Shigeno Y."/>
            <person name="Shime M."/>
            <person name="Matsumoto Y."/>
            <person name="Nakamura S."/>
            <person name="Motooka D."/>
            <person name="Fukuoka S."/>
            <person name="Nishikawa H."/>
            <person name="Benno Y."/>
        </authorList>
    </citation>
    <scope>NUCLEOTIDE SEQUENCE</scope>
    <source>
        <strain evidence="4">MM35</strain>
    </source>
</reference>
<keyword evidence="5" id="KW-1185">Reference proteome</keyword>
<dbReference type="SUPFAM" id="SSF49764">
    <property type="entry name" value="HSP20-like chaperones"/>
    <property type="match status" value="1"/>
</dbReference>
<dbReference type="EMBL" id="AP023415">
    <property type="protein sequence ID" value="BCK77922.1"/>
    <property type="molecule type" value="Genomic_DNA"/>
</dbReference>
<dbReference type="Proteomes" id="UP000681343">
    <property type="component" value="Chromosome"/>
</dbReference>
<name>A0A810PUX6_9FIRM</name>
<dbReference type="InterPro" id="IPR031107">
    <property type="entry name" value="Small_HSP"/>
</dbReference>
<proteinExistence type="inferred from homology"/>
<dbReference type="Pfam" id="PF00011">
    <property type="entry name" value="HSP20"/>
    <property type="match status" value="1"/>
</dbReference>
<dbReference type="PROSITE" id="PS01031">
    <property type="entry name" value="SHSP"/>
    <property type="match status" value="1"/>
</dbReference>
<dbReference type="AlphaFoldDB" id="A0A810PUX6"/>
<feature type="domain" description="SHSP" evidence="3">
    <location>
        <begin position="31"/>
        <end position="146"/>
    </location>
</feature>
<evidence type="ECO:0000313" key="4">
    <source>
        <dbReference type="EMBL" id="BCK77922.1"/>
    </source>
</evidence>
<dbReference type="Gene3D" id="2.60.40.790">
    <property type="match status" value="1"/>
</dbReference>
<evidence type="ECO:0000259" key="3">
    <source>
        <dbReference type="PROSITE" id="PS01031"/>
    </source>
</evidence>
<gene>
    <name evidence="4" type="ORF">MM35RIKEN_01140</name>
</gene>
<comment type="similarity">
    <text evidence="1 2">Belongs to the small heat shock protein (HSP20) family.</text>
</comment>